<feature type="active site" description="Proton acceptor" evidence="10">
    <location>
        <position position="131"/>
    </location>
</feature>
<evidence type="ECO:0000256" key="9">
    <source>
        <dbReference type="PIRNR" id="PIRNR038172"/>
    </source>
</evidence>
<dbReference type="InterPro" id="IPR000719">
    <property type="entry name" value="Prot_kinase_dom"/>
</dbReference>
<evidence type="ECO:0000256" key="4">
    <source>
        <dbReference type="ARBA" id="ARBA00022553"/>
    </source>
</evidence>
<evidence type="ECO:0000256" key="11">
    <source>
        <dbReference type="PIRSR" id="PIRSR038172-2"/>
    </source>
</evidence>
<evidence type="ECO:0000256" key="2">
    <source>
        <dbReference type="ARBA" id="ARBA00008874"/>
    </source>
</evidence>
<evidence type="ECO:0000313" key="17">
    <source>
        <dbReference type="Proteomes" id="UP000015104"/>
    </source>
</evidence>
<dbReference type="Proteomes" id="UP000015104">
    <property type="component" value="Unassembled WGS sequence"/>
</dbReference>
<evidence type="ECO:0000256" key="7">
    <source>
        <dbReference type="ARBA" id="ARBA00022777"/>
    </source>
</evidence>
<dbReference type="Gene3D" id="1.10.510.10">
    <property type="entry name" value="Transferase(Phosphotransferase) domain 1"/>
    <property type="match status" value="1"/>
</dbReference>
<feature type="compositionally biased region" description="Polar residues" evidence="13">
    <location>
        <begin position="455"/>
        <end position="465"/>
    </location>
</feature>
<evidence type="ECO:0000256" key="1">
    <source>
        <dbReference type="ARBA" id="ARBA00001946"/>
    </source>
</evidence>
<keyword evidence="7 9" id="KW-0418">Kinase</keyword>
<dbReference type="CDD" id="cd06613">
    <property type="entry name" value="STKc_MAP4K3_like"/>
    <property type="match status" value="1"/>
</dbReference>
<evidence type="ECO:0000259" key="14">
    <source>
        <dbReference type="PROSITE" id="PS50011"/>
    </source>
</evidence>
<keyword evidence="17" id="KW-1185">Reference proteome</keyword>
<dbReference type="EC" id="2.7.11.1" evidence="9"/>
<keyword evidence="3 9" id="KW-0723">Serine/threonine-protein kinase</keyword>
<dbReference type="GO" id="GO:0005524">
    <property type="term" value="F:ATP binding"/>
    <property type="evidence" value="ECO:0007669"/>
    <property type="project" value="UniProtKB-UniRule"/>
</dbReference>
<reference evidence="17" key="1">
    <citation type="submission" date="2011-08" db="EMBL/GenBank/DDBJ databases">
        <authorList>
            <person name="Rombauts S."/>
        </authorList>
    </citation>
    <scope>NUCLEOTIDE SEQUENCE</scope>
    <source>
        <strain evidence="17">London</strain>
    </source>
</reference>
<accession>T1L0Y4</accession>
<feature type="binding site" evidence="11">
    <location>
        <begin position="17"/>
        <end position="25"/>
    </location>
    <ligand>
        <name>ATP</name>
        <dbReference type="ChEBI" id="CHEBI:30616"/>
    </ligand>
</feature>
<feature type="binding site" evidence="11 12">
    <location>
        <position position="40"/>
    </location>
    <ligand>
        <name>ATP</name>
        <dbReference type="ChEBI" id="CHEBI:30616"/>
    </ligand>
</feature>
<evidence type="ECO:0000256" key="3">
    <source>
        <dbReference type="ARBA" id="ARBA00022527"/>
    </source>
</evidence>
<comment type="function">
    <text evidence="9">Serine/threonine kinase that plays a role in the response to environmental stress. Appears to act upstream of the JUN N-terminal pathway.</text>
</comment>
<dbReference type="Pfam" id="PF00780">
    <property type="entry name" value="CNH"/>
    <property type="match status" value="1"/>
</dbReference>
<dbReference type="InterPro" id="IPR001180">
    <property type="entry name" value="CNH_dom"/>
</dbReference>
<feature type="domain" description="CNH" evidence="15">
    <location>
        <begin position="572"/>
        <end position="892"/>
    </location>
</feature>
<dbReference type="PROSITE" id="PS50219">
    <property type="entry name" value="CNH"/>
    <property type="match status" value="1"/>
</dbReference>
<keyword evidence="4" id="KW-0597">Phosphoprotein</keyword>
<comment type="catalytic activity">
    <reaction evidence="9">
        <text>L-threonyl-[protein] + ATP = O-phospho-L-threonyl-[protein] + ADP + H(+)</text>
        <dbReference type="Rhea" id="RHEA:46608"/>
        <dbReference type="Rhea" id="RHEA-COMP:11060"/>
        <dbReference type="Rhea" id="RHEA-COMP:11605"/>
        <dbReference type="ChEBI" id="CHEBI:15378"/>
        <dbReference type="ChEBI" id="CHEBI:30013"/>
        <dbReference type="ChEBI" id="CHEBI:30616"/>
        <dbReference type="ChEBI" id="CHEBI:61977"/>
        <dbReference type="ChEBI" id="CHEBI:456216"/>
        <dbReference type="EC" id="2.7.11.1"/>
    </reaction>
</comment>
<evidence type="ECO:0000313" key="16">
    <source>
        <dbReference type="EnsemblMetazoa" id="tetur30g02380.1"/>
    </source>
</evidence>
<dbReference type="AlphaFoldDB" id="T1L0Y4"/>
<dbReference type="PANTHER" id="PTHR48012">
    <property type="entry name" value="STERILE20-LIKE KINASE, ISOFORM B-RELATED"/>
    <property type="match status" value="1"/>
</dbReference>
<evidence type="ECO:0000256" key="10">
    <source>
        <dbReference type="PIRSR" id="PIRSR038172-1"/>
    </source>
</evidence>
<evidence type="ECO:0000256" key="5">
    <source>
        <dbReference type="ARBA" id="ARBA00022679"/>
    </source>
</evidence>
<feature type="domain" description="Protein kinase" evidence="14">
    <location>
        <begin position="11"/>
        <end position="268"/>
    </location>
</feature>
<dbReference type="GO" id="GO:0008349">
    <property type="term" value="F:MAP kinase kinase kinase kinase activity"/>
    <property type="evidence" value="ECO:0007669"/>
    <property type="project" value="InterPro"/>
</dbReference>
<dbReference type="PROSITE" id="PS00107">
    <property type="entry name" value="PROTEIN_KINASE_ATP"/>
    <property type="match status" value="1"/>
</dbReference>
<reference evidence="16" key="2">
    <citation type="submission" date="2015-06" db="UniProtKB">
        <authorList>
            <consortium name="EnsemblMetazoa"/>
        </authorList>
    </citation>
    <scope>IDENTIFICATION</scope>
</reference>
<comment type="catalytic activity">
    <reaction evidence="9">
        <text>L-seryl-[protein] + ATP = O-phospho-L-seryl-[protein] + ADP + H(+)</text>
        <dbReference type="Rhea" id="RHEA:17989"/>
        <dbReference type="Rhea" id="RHEA-COMP:9863"/>
        <dbReference type="Rhea" id="RHEA-COMP:11604"/>
        <dbReference type="ChEBI" id="CHEBI:15378"/>
        <dbReference type="ChEBI" id="CHEBI:29999"/>
        <dbReference type="ChEBI" id="CHEBI:30616"/>
        <dbReference type="ChEBI" id="CHEBI:83421"/>
        <dbReference type="ChEBI" id="CHEBI:456216"/>
        <dbReference type="EC" id="2.7.11.1"/>
    </reaction>
</comment>
<dbReference type="InterPro" id="IPR011009">
    <property type="entry name" value="Kinase-like_dom_sf"/>
</dbReference>
<evidence type="ECO:0000256" key="8">
    <source>
        <dbReference type="ARBA" id="ARBA00022840"/>
    </source>
</evidence>
<keyword evidence="8 9" id="KW-0067">ATP-binding</keyword>
<organism evidence="16 17">
    <name type="scientific">Tetranychus urticae</name>
    <name type="common">Two-spotted spider mite</name>
    <dbReference type="NCBI Taxonomy" id="32264"/>
    <lineage>
        <taxon>Eukaryota</taxon>
        <taxon>Metazoa</taxon>
        <taxon>Ecdysozoa</taxon>
        <taxon>Arthropoda</taxon>
        <taxon>Chelicerata</taxon>
        <taxon>Arachnida</taxon>
        <taxon>Acari</taxon>
        <taxon>Acariformes</taxon>
        <taxon>Trombidiformes</taxon>
        <taxon>Prostigmata</taxon>
        <taxon>Eleutherengona</taxon>
        <taxon>Raphignathae</taxon>
        <taxon>Tetranychoidea</taxon>
        <taxon>Tetranychidae</taxon>
        <taxon>Tetranychus</taxon>
    </lineage>
</organism>
<evidence type="ECO:0000256" key="13">
    <source>
        <dbReference type="SAM" id="MobiDB-lite"/>
    </source>
</evidence>
<dbReference type="GO" id="GO:0106310">
    <property type="term" value="F:protein serine kinase activity"/>
    <property type="evidence" value="ECO:0007669"/>
    <property type="project" value="RHEA"/>
</dbReference>
<dbReference type="OrthoDB" id="8693905at2759"/>
<feature type="compositionally biased region" description="Polar residues" evidence="13">
    <location>
        <begin position="484"/>
        <end position="493"/>
    </location>
</feature>
<dbReference type="EMBL" id="CAEY01000874">
    <property type="status" value="NOT_ANNOTATED_CDS"/>
    <property type="molecule type" value="Genomic_DNA"/>
</dbReference>
<name>T1L0Y4_TETUR</name>
<dbReference type="eggNOG" id="KOG0576">
    <property type="taxonomic scope" value="Eukaryota"/>
</dbReference>
<dbReference type="Pfam" id="PF00069">
    <property type="entry name" value="Pkinase"/>
    <property type="match status" value="1"/>
</dbReference>
<feature type="region of interest" description="Disordered" evidence="13">
    <location>
        <begin position="393"/>
        <end position="554"/>
    </location>
</feature>
<evidence type="ECO:0000256" key="12">
    <source>
        <dbReference type="PROSITE-ProRule" id="PRU10141"/>
    </source>
</evidence>
<dbReference type="STRING" id="32264.T1L0Y4"/>
<dbReference type="SMART" id="SM00036">
    <property type="entry name" value="CNH"/>
    <property type="match status" value="1"/>
</dbReference>
<dbReference type="InterPro" id="IPR017441">
    <property type="entry name" value="Protein_kinase_ATP_BS"/>
</dbReference>
<dbReference type="SUPFAM" id="SSF56112">
    <property type="entry name" value="Protein kinase-like (PK-like)"/>
    <property type="match status" value="1"/>
</dbReference>
<dbReference type="EnsemblMetazoa" id="tetur30g02380.1">
    <property type="protein sequence ID" value="tetur30g02380.1"/>
    <property type="gene ID" value="tetur30g02380"/>
</dbReference>
<comment type="similarity">
    <text evidence="2 9">Belongs to the protein kinase superfamily. STE Ser/Thr protein kinase family. STE20 subfamily.</text>
</comment>
<dbReference type="PROSITE" id="PS50011">
    <property type="entry name" value="PROTEIN_KINASE_DOM"/>
    <property type="match status" value="1"/>
</dbReference>
<dbReference type="GO" id="GO:0005737">
    <property type="term" value="C:cytoplasm"/>
    <property type="evidence" value="ECO:0007669"/>
    <property type="project" value="TreeGrafter"/>
</dbReference>
<dbReference type="PIRSF" id="PIRSF038172">
    <property type="entry name" value="MAPKKKK"/>
    <property type="match status" value="1"/>
</dbReference>
<dbReference type="InterPro" id="IPR021160">
    <property type="entry name" value="MAPKKKK"/>
</dbReference>
<keyword evidence="6 9" id="KW-0547">Nucleotide-binding</keyword>
<evidence type="ECO:0000259" key="15">
    <source>
        <dbReference type="PROSITE" id="PS50219"/>
    </source>
</evidence>
<keyword evidence="5 9" id="KW-0808">Transferase</keyword>
<feature type="compositionally biased region" description="Low complexity" evidence="13">
    <location>
        <begin position="534"/>
        <end position="547"/>
    </location>
</feature>
<dbReference type="PANTHER" id="PTHR48012:SF18">
    <property type="entry name" value="HAPPYHOUR, ISOFORM A"/>
    <property type="match status" value="1"/>
</dbReference>
<evidence type="ECO:0000256" key="6">
    <source>
        <dbReference type="ARBA" id="ARBA00022741"/>
    </source>
</evidence>
<feature type="compositionally biased region" description="Low complexity" evidence="13">
    <location>
        <begin position="501"/>
        <end position="514"/>
    </location>
</feature>
<dbReference type="FunFam" id="1.10.510.10:FF:000031">
    <property type="entry name" value="Mitogen-activated protein kinase kinase kinase kinase"/>
    <property type="match status" value="1"/>
</dbReference>
<sequence>MDISRKNPTDYDLIQRVGSGTYGDVYKAKRISKNELAAIKIIKLDPSEDFRVIQQEIVMMKDCRHPNIVAFYGSYLSRDRLWICMEYCGGGSLQDIYLVTGPLPEPHIAFVCRETLKGLAYLHSLGRMHRDIKGPNILLTDEGDVKLADFGVSAQITATINKRQSLIGTPYWMAPEVAAVEKKGGYDQQCDIWALGITAIELAERQPPMYDLHPMRALFLMSKSSFKPPTLKDKHLWSQEFHNFIKSALTKNPKKRPSAEKLLCHQFVQGDHLTKRLTKELIEKARNPHSFDMHLHHDLDPDEAEEIVHVPRRIPSKKPSTNRKSRPLSEIKADGIVFRHTEWDDFSVESPSKFPVTEESYIGLSEEDPDRKSLLEEMDEELTQRGVKTSLSTLYSTQSTLPVESLQRSSSNQENLLDEICSEQPDNNPNNNEFEEFSTPPSTPKILNGSPPDSPTSFTNPFINQSSSTTANGSSSRSGDHQPTESTRLSNGNHSEEKRQSISNSSGSASANHPPSVPPRRKEKKSLLTKMNVSQQSPSSQQPSPRQTINGLPPTPKVHMGACFSKVFNECPLMIHCSASWIHPETRDQHILLGCEEGIYTLNLNQLHDACIDQLYPRRTTWMFVIKDVLMSLSGKTPHLYRHDLVQLHNKNSHKFSLPVDSMINKIPERFVPWKLTATSKISDTKGCTKCCVARNPYNGYKYLCGVSPNGIFLMQWYNPLNKFMLLKQFEFYLPSKLDVFEMMITPDLEYPMLCVGVKRGYEKDYLRLEIVNLNSSASWFNDDFNDGTETVIHKYDQLNIVNVTQLDKETILVCHDNSVKLVNLDGQLKSNRKQPAELKFDFKIESIVSLTDCVLAFHKHGMQGRSFKNNEVVQEINDESRCFRLLGADRIIALESRASKDSSNPTSNLYILAGHENSY</sequence>
<comment type="cofactor">
    <cofactor evidence="1 9">
        <name>Mg(2+)</name>
        <dbReference type="ChEBI" id="CHEBI:18420"/>
    </cofactor>
</comment>
<protein>
    <recommendedName>
        <fullName evidence="9">Mitogen-activated protein kinase kinase kinase kinase</fullName>
        <ecNumber evidence="9">2.7.11.1</ecNumber>
    </recommendedName>
</protein>
<dbReference type="HOGENOM" id="CLU_006347_1_0_1"/>
<feature type="compositionally biased region" description="Polar residues" evidence="13">
    <location>
        <begin position="406"/>
        <end position="415"/>
    </location>
</feature>
<dbReference type="SMART" id="SM00220">
    <property type="entry name" value="S_TKc"/>
    <property type="match status" value="1"/>
</dbReference>
<dbReference type="InterPro" id="IPR050629">
    <property type="entry name" value="STE20/SPS1-PAK"/>
</dbReference>
<gene>
    <name evidence="16" type="primary">107369103</name>
</gene>
<proteinExistence type="inferred from homology"/>
<feature type="compositionally biased region" description="Low complexity" evidence="13">
    <location>
        <begin position="466"/>
        <end position="477"/>
    </location>
</feature>